<dbReference type="AlphaFoldDB" id="A0A182ZZD4"/>
<dbReference type="OrthoDB" id="6282927at2759"/>
<gene>
    <name evidence="1" type="ORF">ECPE_LOCUS69</name>
</gene>
<evidence type="ECO:0000313" key="2">
    <source>
        <dbReference type="Proteomes" id="UP000272942"/>
    </source>
</evidence>
<reference evidence="3" key="1">
    <citation type="submission" date="2016-06" db="UniProtKB">
        <authorList>
            <consortium name="WormBaseParasite"/>
        </authorList>
    </citation>
    <scope>IDENTIFICATION</scope>
</reference>
<reference evidence="1 2" key="2">
    <citation type="submission" date="2018-11" db="EMBL/GenBank/DDBJ databases">
        <authorList>
            <consortium name="Pathogen Informatics"/>
        </authorList>
    </citation>
    <scope>NUCLEOTIDE SEQUENCE [LARGE SCALE GENOMIC DNA]</scope>
    <source>
        <strain evidence="1 2">Egypt</strain>
    </source>
</reference>
<protein>
    <submittedName>
        <fullName evidence="3">Tyrosine-protein phosphatase domain-containing protein</fullName>
    </submittedName>
</protein>
<sequence>MRVVDWYNQLEEKDKLNFEEFIRQIWYSGRKKVFVASDGPVWLTRGRTMNDILNTFQYSRPPIALKDVYFIWQMVQASENSANPILTFIGLAKRCYSHFYTDNKAGYEIPPLEERQYFVQQLYKHMKQKQIIIRVKEKDQAAPPQQPPVTFPVQPPQQLEVKLDPREHLQKPPMAKRPAMDADVEFDEDGGGRSSNAGALQHANDLFKIHYYKFEVTLTRKQHLTVAQYKPADTGITQFYVTCIPYQFFEFRAVNDDGIPFRDPYGSIQNAFDYCHFDTGHIRPSYFVPPQHSLTGTTQQDVPALNTTPYAYLSQDNLGILRKLQQPHQSTMIT</sequence>
<evidence type="ECO:0000313" key="3">
    <source>
        <dbReference type="WBParaSite" id="ECPE_0000006801-mRNA-1"/>
    </source>
</evidence>
<organism evidence="3">
    <name type="scientific">Echinostoma caproni</name>
    <dbReference type="NCBI Taxonomy" id="27848"/>
    <lineage>
        <taxon>Eukaryota</taxon>
        <taxon>Metazoa</taxon>
        <taxon>Spiralia</taxon>
        <taxon>Lophotrochozoa</taxon>
        <taxon>Platyhelminthes</taxon>
        <taxon>Trematoda</taxon>
        <taxon>Digenea</taxon>
        <taxon>Plagiorchiida</taxon>
        <taxon>Echinostomata</taxon>
        <taxon>Echinostomatoidea</taxon>
        <taxon>Echinostomatidae</taxon>
        <taxon>Echinostoma</taxon>
    </lineage>
</organism>
<dbReference type="WBParaSite" id="ECPE_0000006801-mRNA-1">
    <property type="protein sequence ID" value="ECPE_0000006801-mRNA-1"/>
    <property type="gene ID" value="ECPE_0000006801"/>
</dbReference>
<keyword evidence="2" id="KW-1185">Reference proteome</keyword>
<proteinExistence type="predicted"/>
<dbReference type="Proteomes" id="UP000272942">
    <property type="component" value="Unassembled WGS sequence"/>
</dbReference>
<dbReference type="EMBL" id="UZAN01000179">
    <property type="protein sequence ID" value="VDP17840.1"/>
    <property type="molecule type" value="Genomic_DNA"/>
</dbReference>
<accession>A0A182ZZD4</accession>
<evidence type="ECO:0000313" key="1">
    <source>
        <dbReference type="EMBL" id="VDP17840.1"/>
    </source>
</evidence>
<name>A0A182ZZD4_9TREM</name>